<sequence>MSAEPKRVSFMTIDTSSEYLKKPEKDTTAGNTKSKSFRLDLEIFEPDEYKFPEFNYKKLIYIEKKKVKKLAKLPNGTHNDDPLAADDDDVARIAREMEAKYGTGSTYSKASRMEFDRGIGYDDNDSFIDNTEAYDEQIPEDIETVRGGFYINSGLLEYKKLPNFERPGDEIRMPKAKKRILSTSSESSGSDRENGQPQNKSVVPEKPKKKKVHPEKKIKSATSSSDEQGKAAKKLKKEKQEKQEKQEKLEKPKDIVQPPPPPVIVAAPTVIKESENKKKFTEKETIDDSKKIIKTTTVKDMLRAKRDNLRKLEQGKSSGGTTTTTDNDDDDGSESVSSLAVSESSHESNHEEVQPMNGSSSVVTKELSFPTNFSPELVQLITNLKQYAESTAKNNSNFFDNHVKEQLINIDSVAKSHSTQVRVQVYHQLETFIPCTRKTILAKVSRYRTQQADSKVKTEIKKLKTFINTTMPDLVRKYDEDYKTYENLKNIQQVVGDSSLEHKAPRKKYHWHDNSRQILNEIVQLIQDLYKVSKVKKETIDEYTTKYLKDHLVPLWPEGWIKLEDFTKELEKKKKKDAKVALSSSQILNQSITSTNGKQPTSAQPLQHHLKTEMKIKIETVESISSPTMNGKSTGSGVQLSPSQNSMSVIKKASDHSINSIMSSSPSPPIHSSKTSAPVQVETKTRVIDLEKLSSPNDLLKVSQKDLNRILPKYSQQLSQAIEISTDKIRISDGSDSDCAIIDSPIKTTIKPQQQQQYPHHINNNKLNHSSIQQQQQQHQQGEMKKTKKHDDNYSNLIKNIASLTDPKKNNPSFLSNPLSTSLNDQRKMDTTHGFEGSESETDYLFSEFLNNYTKHQEENT</sequence>
<feature type="compositionally biased region" description="Low complexity" evidence="2">
    <location>
        <begin position="656"/>
        <end position="673"/>
    </location>
</feature>
<feature type="region of interest" description="Disordered" evidence="2">
    <location>
        <begin position="769"/>
        <end position="840"/>
    </location>
</feature>
<feature type="compositionally biased region" description="Basic and acidic residues" evidence="2">
    <location>
        <begin position="272"/>
        <end position="291"/>
    </location>
</feature>
<feature type="compositionally biased region" description="Basic and acidic residues" evidence="2">
    <location>
        <begin position="344"/>
        <end position="353"/>
    </location>
</feature>
<dbReference type="InterPro" id="IPR014840">
    <property type="entry name" value="HRD"/>
</dbReference>
<feature type="domain" description="Ubinuclein middle" evidence="4">
    <location>
        <begin position="370"/>
        <end position="567"/>
    </location>
</feature>
<keyword evidence="1" id="KW-0597">Phosphoprotein</keyword>
<proteinExistence type="predicted"/>
<evidence type="ECO:0000256" key="2">
    <source>
        <dbReference type="SAM" id="MobiDB-lite"/>
    </source>
</evidence>
<keyword evidence="6" id="KW-1185">Reference proteome</keyword>
<feature type="compositionally biased region" description="Basic and acidic residues" evidence="2">
    <location>
        <begin position="238"/>
        <end position="254"/>
    </location>
</feature>
<feature type="domain" description="Hpc2-related" evidence="3">
    <location>
        <begin position="115"/>
        <end position="157"/>
    </location>
</feature>
<dbReference type="EMBL" id="OU895879">
    <property type="protein sequence ID" value="CAH1726947.1"/>
    <property type="molecule type" value="Genomic_DNA"/>
</dbReference>
<reference evidence="5" key="2">
    <citation type="submission" date="2022-10" db="EMBL/GenBank/DDBJ databases">
        <authorList>
            <consortium name="ENA_rothamsted_submissions"/>
            <consortium name="culmorum"/>
            <person name="King R."/>
        </authorList>
    </citation>
    <scope>NUCLEOTIDE SEQUENCE</scope>
</reference>
<dbReference type="InterPro" id="IPR026947">
    <property type="entry name" value="UBN_middle_dom"/>
</dbReference>
<evidence type="ECO:0000313" key="5">
    <source>
        <dbReference type="EMBL" id="CAH1726947.1"/>
    </source>
</evidence>
<dbReference type="Pfam" id="PF08729">
    <property type="entry name" value="HUN"/>
    <property type="match status" value="1"/>
</dbReference>
<feature type="compositionally biased region" description="Polar residues" evidence="2">
    <location>
        <begin position="625"/>
        <end position="648"/>
    </location>
</feature>
<feature type="compositionally biased region" description="Basic and acidic residues" evidence="2">
    <location>
        <begin position="161"/>
        <end position="173"/>
    </location>
</feature>
<dbReference type="Proteomes" id="UP001153620">
    <property type="component" value="Chromosome 3"/>
</dbReference>
<gene>
    <name evidence="5" type="ORF">CHIRRI_LOCUS9236</name>
</gene>
<feature type="compositionally biased region" description="Polar residues" evidence="2">
    <location>
        <begin position="810"/>
        <end position="824"/>
    </location>
</feature>
<feature type="region of interest" description="Disordered" evidence="2">
    <location>
        <begin position="625"/>
        <end position="679"/>
    </location>
</feature>
<evidence type="ECO:0000256" key="1">
    <source>
        <dbReference type="ARBA" id="ARBA00022553"/>
    </source>
</evidence>
<accession>A0A9P0J651</accession>
<feature type="compositionally biased region" description="Low complexity" evidence="2">
    <location>
        <begin position="334"/>
        <end position="343"/>
    </location>
</feature>
<reference evidence="5" key="1">
    <citation type="submission" date="2022-01" db="EMBL/GenBank/DDBJ databases">
        <authorList>
            <person name="King R."/>
        </authorList>
    </citation>
    <scope>NUCLEOTIDE SEQUENCE</scope>
</reference>
<dbReference type="Pfam" id="PF14075">
    <property type="entry name" value="UBN_AB"/>
    <property type="match status" value="1"/>
</dbReference>
<dbReference type="PANTHER" id="PTHR21669">
    <property type="entry name" value="CAPZ-INTERACTING PROTEIN AND RELATED PROTEINS"/>
    <property type="match status" value="1"/>
</dbReference>
<dbReference type="OrthoDB" id="387093at2759"/>
<dbReference type="AlphaFoldDB" id="A0A9P0J651"/>
<evidence type="ECO:0000259" key="4">
    <source>
        <dbReference type="Pfam" id="PF14075"/>
    </source>
</evidence>
<evidence type="ECO:0000259" key="3">
    <source>
        <dbReference type="Pfam" id="PF08729"/>
    </source>
</evidence>
<feature type="compositionally biased region" description="Basic and acidic residues" evidence="2">
    <location>
        <begin position="305"/>
        <end position="314"/>
    </location>
</feature>
<feature type="region of interest" description="Disordered" evidence="2">
    <location>
        <begin position="161"/>
        <end position="291"/>
    </location>
</feature>
<name>A0A9P0J651_9DIPT</name>
<feature type="region of interest" description="Disordered" evidence="2">
    <location>
        <begin position="305"/>
        <end position="363"/>
    </location>
</feature>
<dbReference type="PANTHER" id="PTHR21669:SF28">
    <property type="entry name" value="YEMANUCLEIN"/>
    <property type="match status" value="1"/>
</dbReference>
<dbReference type="GO" id="GO:0006325">
    <property type="term" value="P:chromatin organization"/>
    <property type="evidence" value="ECO:0007669"/>
    <property type="project" value="TreeGrafter"/>
</dbReference>
<protein>
    <submittedName>
        <fullName evidence="5">Uncharacterized protein</fullName>
    </submittedName>
</protein>
<dbReference type="GO" id="GO:0005634">
    <property type="term" value="C:nucleus"/>
    <property type="evidence" value="ECO:0007669"/>
    <property type="project" value="TreeGrafter"/>
</dbReference>
<organism evidence="5 6">
    <name type="scientific">Chironomus riparius</name>
    <dbReference type="NCBI Taxonomy" id="315576"/>
    <lineage>
        <taxon>Eukaryota</taxon>
        <taxon>Metazoa</taxon>
        <taxon>Ecdysozoa</taxon>
        <taxon>Arthropoda</taxon>
        <taxon>Hexapoda</taxon>
        <taxon>Insecta</taxon>
        <taxon>Pterygota</taxon>
        <taxon>Neoptera</taxon>
        <taxon>Endopterygota</taxon>
        <taxon>Diptera</taxon>
        <taxon>Nematocera</taxon>
        <taxon>Chironomoidea</taxon>
        <taxon>Chironomidae</taxon>
        <taxon>Chironominae</taxon>
        <taxon>Chironomus</taxon>
    </lineage>
</organism>
<evidence type="ECO:0000313" key="6">
    <source>
        <dbReference type="Proteomes" id="UP001153620"/>
    </source>
</evidence>
<feature type="compositionally biased region" description="Basic residues" evidence="2">
    <location>
        <begin position="207"/>
        <end position="216"/>
    </location>
</feature>
<feature type="compositionally biased region" description="Basic and acidic residues" evidence="2">
    <location>
        <begin position="782"/>
        <end position="793"/>
    </location>
</feature>